<feature type="region of interest" description="Disordered" evidence="1">
    <location>
        <begin position="1"/>
        <end position="21"/>
    </location>
</feature>
<dbReference type="Proteomes" id="UP000285123">
    <property type="component" value="Unassembled WGS sequence"/>
</dbReference>
<dbReference type="EMBL" id="AYKF01000110">
    <property type="protein sequence ID" value="ROO25712.1"/>
    <property type="molecule type" value="Genomic_DNA"/>
</dbReference>
<reference evidence="2 3" key="1">
    <citation type="submission" date="2013-10" db="EMBL/GenBank/DDBJ databases">
        <title>Salinisphaera halophila YIM 95161 Genome Sequencing.</title>
        <authorList>
            <person name="Lai Q."/>
            <person name="Li C."/>
            <person name="Shao Z."/>
        </authorList>
    </citation>
    <scope>NUCLEOTIDE SEQUENCE [LARGE SCALE GENOMIC DNA]</scope>
    <source>
        <strain evidence="2 3">YIM 95161</strain>
    </source>
</reference>
<organism evidence="2 3">
    <name type="scientific">Salinisphaera orenii YIM 95161</name>
    <dbReference type="NCBI Taxonomy" id="1051139"/>
    <lineage>
        <taxon>Bacteria</taxon>
        <taxon>Pseudomonadati</taxon>
        <taxon>Pseudomonadota</taxon>
        <taxon>Gammaproteobacteria</taxon>
        <taxon>Salinisphaerales</taxon>
        <taxon>Salinisphaeraceae</taxon>
        <taxon>Salinisphaera</taxon>
    </lineage>
</organism>
<feature type="compositionally biased region" description="Basic and acidic residues" evidence="1">
    <location>
        <begin position="1"/>
        <end position="14"/>
    </location>
</feature>
<sequence>MRARVDVRIHAQRDRRPHPQTLRDRVDAHQLGLRLDVEAGDADLERALDLVDALAHAGKHHPRRIAAGRDHAFELAHRDDIEAAAQIRQQAEHAEIAVGLHGEADLVVDVGQGRLEDPVMARDRGCAVDIARRAEARRDIGQRHVLGVQHAAAVDEMIHG</sequence>
<protein>
    <submittedName>
        <fullName evidence="2">Uncharacterized protein</fullName>
    </submittedName>
</protein>
<accession>A0A423PJL6</accession>
<name>A0A423PJL6_9GAMM</name>
<gene>
    <name evidence="2" type="ORF">SAHL_13755</name>
</gene>
<comment type="caution">
    <text evidence="2">The sequence shown here is derived from an EMBL/GenBank/DDBJ whole genome shotgun (WGS) entry which is preliminary data.</text>
</comment>
<dbReference type="AlphaFoldDB" id="A0A423PJL6"/>
<proteinExistence type="predicted"/>
<evidence type="ECO:0000256" key="1">
    <source>
        <dbReference type="SAM" id="MobiDB-lite"/>
    </source>
</evidence>
<evidence type="ECO:0000313" key="3">
    <source>
        <dbReference type="Proteomes" id="UP000285123"/>
    </source>
</evidence>
<evidence type="ECO:0000313" key="2">
    <source>
        <dbReference type="EMBL" id="ROO25712.1"/>
    </source>
</evidence>